<name>A0A0U1KZY7_9FIRM</name>
<reference evidence="2" key="1">
    <citation type="submission" date="2015-03" db="EMBL/GenBank/DDBJ databases">
        <authorList>
            <person name="Nijsse Bart"/>
        </authorList>
    </citation>
    <scope>NUCLEOTIDE SEQUENCE [LARGE SCALE GENOMIC DNA]</scope>
</reference>
<accession>A0A0U1KZY7</accession>
<evidence type="ECO:0000313" key="1">
    <source>
        <dbReference type="EMBL" id="CQR72244.1"/>
    </source>
</evidence>
<protein>
    <submittedName>
        <fullName evidence="1">Uncharacterized protein</fullName>
    </submittedName>
</protein>
<organism evidence="1 2">
    <name type="scientific">Sporomusa ovata</name>
    <dbReference type="NCBI Taxonomy" id="2378"/>
    <lineage>
        <taxon>Bacteria</taxon>
        <taxon>Bacillati</taxon>
        <taxon>Bacillota</taxon>
        <taxon>Negativicutes</taxon>
        <taxon>Selenomonadales</taxon>
        <taxon>Sporomusaceae</taxon>
        <taxon>Sporomusa</taxon>
    </lineage>
</organism>
<proteinExistence type="predicted"/>
<evidence type="ECO:0000313" key="2">
    <source>
        <dbReference type="Proteomes" id="UP000049855"/>
    </source>
</evidence>
<dbReference type="AlphaFoldDB" id="A0A0U1KZY7"/>
<gene>
    <name evidence="1" type="ORF">SpAn4DRAFT_2704</name>
</gene>
<keyword evidence="2" id="KW-1185">Reference proteome</keyword>
<dbReference type="EMBL" id="CTRP01000010">
    <property type="protein sequence ID" value="CQR72244.1"/>
    <property type="molecule type" value="Genomic_DNA"/>
</dbReference>
<dbReference type="RefSeq" id="WP_021166967.1">
    <property type="nucleotide sequence ID" value="NZ_CTRP01000010.1"/>
</dbReference>
<dbReference type="Proteomes" id="UP000049855">
    <property type="component" value="Unassembled WGS sequence"/>
</dbReference>
<sequence>MIWNFIKQIVELAQFLIQGKDVLPQSKAVFEALAETIVPHTDEVTEKQAADNNNGALELHTDQFQIYILNHFISLKLVLITVPFYLANITASLLNEAARQLILKGENKKPVDALAASEKGIFAALHTEDRCRSILLLEQLEVNLANLPIPFRNNPGAVLATISIITMLATSGYYSEWSGYGSSRLETPEEREMEQFPAIWRQIGYPGPSMGYHGYRGHLSDNFTE</sequence>